<reference evidence="1" key="1">
    <citation type="submission" date="2014-09" db="EMBL/GenBank/DDBJ databases">
        <authorList>
            <person name="Magalhaes I.L.F."/>
            <person name="Oliveira U."/>
            <person name="Santos F.R."/>
            <person name="Vidigal T.H.D.A."/>
            <person name="Brescovit A.D."/>
            <person name="Santos A.J."/>
        </authorList>
    </citation>
    <scope>NUCLEOTIDE SEQUENCE</scope>
    <source>
        <tissue evidence="1">Shoot tissue taken approximately 20 cm above the soil surface</tissue>
    </source>
</reference>
<dbReference type="AlphaFoldDB" id="A0A0A9ALX5"/>
<organism evidence="1">
    <name type="scientific">Arundo donax</name>
    <name type="common">Giant reed</name>
    <name type="synonym">Donax arundinaceus</name>
    <dbReference type="NCBI Taxonomy" id="35708"/>
    <lineage>
        <taxon>Eukaryota</taxon>
        <taxon>Viridiplantae</taxon>
        <taxon>Streptophyta</taxon>
        <taxon>Embryophyta</taxon>
        <taxon>Tracheophyta</taxon>
        <taxon>Spermatophyta</taxon>
        <taxon>Magnoliopsida</taxon>
        <taxon>Liliopsida</taxon>
        <taxon>Poales</taxon>
        <taxon>Poaceae</taxon>
        <taxon>PACMAD clade</taxon>
        <taxon>Arundinoideae</taxon>
        <taxon>Arundineae</taxon>
        <taxon>Arundo</taxon>
    </lineage>
</organism>
<name>A0A0A9ALX5_ARUDO</name>
<sequence length="35" mass="4067">MPIWFHLAAELIQNSNQLEFYILPMNCILAASPNY</sequence>
<dbReference type="EMBL" id="GBRH01245191">
    <property type="protein sequence ID" value="JAD52704.1"/>
    <property type="molecule type" value="Transcribed_RNA"/>
</dbReference>
<protein>
    <submittedName>
        <fullName evidence="1">Uncharacterized protein</fullName>
    </submittedName>
</protein>
<reference evidence="1" key="2">
    <citation type="journal article" date="2015" name="Data Brief">
        <title>Shoot transcriptome of the giant reed, Arundo donax.</title>
        <authorList>
            <person name="Barrero R.A."/>
            <person name="Guerrero F.D."/>
            <person name="Moolhuijzen P."/>
            <person name="Goolsby J.A."/>
            <person name="Tidwell J."/>
            <person name="Bellgard S.E."/>
            <person name="Bellgard M.I."/>
        </authorList>
    </citation>
    <scope>NUCLEOTIDE SEQUENCE</scope>
    <source>
        <tissue evidence="1">Shoot tissue taken approximately 20 cm above the soil surface</tissue>
    </source>
</reference>
<evidence type="ECO:0000313" key="1">
    <source>
        <dbReference type="EMBL" id="JAD52704.1"/>
    </source>
</evidence>
<proteinExistence type="predicted"/>
<accession>A0A0A9ALX5</accession>